<protein>
    <submittedName>
        <fullName evidence="2">Uncharacterized protein</fullName>
    </submittedName>
</protein>
<keyword evidence="1" id="KW-0812">Transmembrane</keyword>
<accession>A0ABQ5T5G6</accession>
<reference evidence="2" key="1">
    <citation type="journal article" date="2014" name="Int. J. Syst. Evol. Microbiol.">
        <title>Complete genome of a new Firmicutes species belonging to the dominant human colonic microbiota ('Ruminococcus bicirculans') reveals two chromosomes and a selective capacity to utilize plant glucans.</title>
        <authorList>
            <consortium name="NISC Comparative Sequencing Program"/>
            <person name="Wegmann U."/>
            <person name="Louis P."/>
            <person name="Goesmann A."/>
            <person name="Henrissat B."/>
            <person name="Duncan S.H."/>
            <person name="Flint H.J."/>
        </authorList>
    </citation>
    <scope>NUCLEOTIDE SEQUENCE</scope>
    <source>
        <strain evidence="2">VKM B-1499</strain>
    </source>
</reference>
<keyword evidence="3" id="KW-1185">Reference proteome</keyword>
<evidence type="ECO:0000256" key="1">
    <source>
        <dbReference type="SAM" id="Phobius"/>
    </source>
</evidence>
<reference evidence="2" key="2">
    <citation type="submission" date="2023-01" db="EMBL/GenBank/DDBJ databases">
        <authorList>
            <person name="Sun Q."/>
            <person name="Evtushenko L."/>
        </authorList>
    </citation>
    <scope>NUCLEOTIDE SEQUENCE</scope>
    <source>
        <strain evidence="2">VKM B-1499</strain>
    </source>
</reference>
<keyword evidence="1" id="KW-0472">Membrane</keyword>
<proteinExistence type="predicted"/>
<dbReference type="Proteomes" id="UP001143509">
    <property type="component" value="Unassembled WGS sequence"/>
</dbReference>
<organism evidence="2 3">
    <name type="scientific">Brevundimonas intermedia</name>
    <dbReference type="NCBI Taxonomy" id="74315"/>
    <lineage>
        <taxon>Bacteria</taxon>
        <taxon>Pseudomonadati</taxon>
        <taxon>Pseudomonadota</taxon>
        <taxon>Alphaproteobacteria</taxon>
        <taxon>Caulobacterales</taxon>
        <taxon>Caulobacteraceae</taxon>
        <taxon>Brevundimonas</taxon>
    </lineage>
</organism>
<dbReference type="RefSeq" id="WP_271164256.1">
    <property type="nucleotide sequence ID" value="NZ_BSFD01000002.1"/>
</dbReference>
<evidence type="ECO:0000313" key="2">
    <source>
        <dbReference type="EMBL" id="GLK47989.1"/>
    </source>
</evidence>
<sequence>MDDLDIIPDLDPAGRTYRRFIGWGGAVIFSLLVWAAVFRLIGDGLERQSACRSDSAATTSRSVQCP</sequence>
<feature type="transmembrane region" description="Helical" evidence="1">
    <location>
        <begin position="20"/>
        <end position="42"/>
    </location>
</feature>
<evidence type="ECO:0000313" key="3">
    <source>
        <dbReference type="Proteomes" id="UP001143509"/>
    </source>
</evidence>
<comment type="caution">
    <text evidence="2">The sequence shown here is derived from an EMBL/GenBank/DDBJ whole genome shotgun (WGS) entry which is preliminary data.</text>
</comment>
<gene>
    <name evidence="2" type="ORF">GCM10017620_09620</name>
</gene>
<name>A0ABQ5T5G6_9CAUL</name>
<keyword evidence="1" id="KW-1133">Transmembrane helix</keyword>
<dbReference type="EMBL" id="BSFD01000002">
    <property type="protein sequence ID" value="GLK47989.1"/>
    <property type="molecule type" value="Genomic_DNA"/>
</dbReference>